<name>A0A5B0D9J3_STRCR</name>
<dbReference type="EMBL" id="VSJJ01000015">
    <property type="protein sequence ID" value="KAA0963208.1"/>
    <property type="molecule type" value="Genomic_DNA"/>
</dbReference>
<organism evidence="2 3">
    <name type="scientific">Streptococcus cristatus</name>
    <dbReference type="NCBI Taxonomy" id="45634"/>
    <lineage>
        <taxon>Bacteria</taxon>
        <taxon>Bacillati</taxon>
        <taxon>Bacillota</taxon>
        <taxon>Bacilli</taxon>
        <taxon>Lactobacillales</taxon>
        <taxon>Streptococcaceae</taxon>
        <taxon>Streptococcus</taxon>
    </lineage>
</organism>
<accession>A0A5B0D9J3</accession>
<sequence>MIKVLEEFYDLETGDLRQAGTEFEATKERFDELNEALPGYVEWSEPKEDGKSKVKGKKDEVAAKDELPI</sequence>
<dbReference type="AlphaFoldDB" id="A0A5B0D9J3"/>
<proteinExistence type="predicted"/>
<dbReference type="RefSeq" id="WP_149518654.1">
    <property type="nucleotide sequence ID" value="NZ_VSJJ01000015.1"/>
</dbReference>
<feature type="region of interest" description="Disordered" evidence="1">
    <location>
        <begin position="44"/>
        <end position="69"/>
    </location>
</feature>
<protein>
    <submittedName>
        <fullName evidence="2">Uncharacterized protein</fullName>
    </submittedName>
</protein>
<evidence type="ECO:0000313" key="2">
    <source>
        <dbReference type="EMBL" id="KAA0963208.1"/>
    </source>
</evidence>
<gene>
    <name evidence="2" type="ORF">FXF62_10265</name>
</gene>
<dbReference type="Proteomes" id="UP000323039">
    <property type="component" value="Unassembled WGS sequence"/>
</dbReference>
<comment type="caution">
    <text evidence="2">The sequence shown here is derived from an EMBL/GenBank/DDBJ whole genome shotgun (WGS) entry which is preliminary data.</text>
</comment>
<evidence type="ECO:0000313" key="3">
    <source>
        <dbReference type="Proteomes" id="UP000323039"/>
    </source>
</evidence>
<evidence type="ECO:0000256" key="1">
    <source>
        <dbReference type="SAM" id="MobiDB-lite"/>
    </source>
</evidence>
<reference evidence="2 3" key="1">
    <citation type="submission" date="2019-08" db="EMBL/GenBank/DDBJ databases">
        <title>Genome sequence and analysis of Streptococcus cristatus strain S22 isolated from throat swab of children scarlet fever in Hangzhou, China.</title>
        <authorList>
            <person name="Huang Y."/>
            <person name="Xie L."/>
        </authorList>
    </citation>
    <scope>NUCLEOTIDE SEQUENCE [LARGE SCALE GENOMIC DNA]</scope>
    <source>
        <strain evidence="2 3">S22</strain>
    </source>
</reference>